<proteinExistence type="predicted"/>
<dbReference type="SUPFAM" id="SSF53756">
    <property type="entry name" value="UDP-Glycosyltransferase/glycogen phosphorylase"/>
    <property type="match status" value="1"/>
</dbReference>
<name>A0A365TKU3_9GAMM</name>
<protein>
    <submittedName>
        <fullName evidence="3">Glycosyltransferase family 1 protein</fullName>
    </submittedName>
</protein>
<dbReference type="InterPro" id="IPR001296">
    <property type="entry name" value="Glyco_trans_1"/>
</dbReference>
<evidence type="ECO:0000313" key="4">
    <source>
        <dbReference type="Proteomes" id="UP000252204"/>
    </source>
</evidence>
<dbReference type="EMBL" id="QNTU01000010">
    <property type="protein sequence ID" value="RBI66249.1"/>
    <property type="molecule type" value="Genomic_DNA"/>
</dbReference>
<dbReference type="InterPro" id="IPR028098">
    <property type="entry name" value="Glyco_trans_4-like_N"/>
</dbReference>
<dbReference type="OrthoDB" id="9775208at2"/>
<dbReference type="AlphaFoldDB" id="A0A365TKU3"/>
<accession>A0A365TKU3</accession>
<evidence type="ECO:0000259" key="2">
    <source>
        <dbReference type="Pfam" id="PF13579"/>
    </source>
</evidence>
<feature type="domain" description="Glycosyltransferase subfamily 4-like N-terminal" evidence="2">
    <location>
        <begin position="30"/>
        <end position="154"/>
    </location>
</feature>
<dbReference type="Pfam" id="PF13579">
    <property type="entry name" value="Glyco_trans_4_4"/>
    <property type="match status" value="1"/>
</dbReference>
<dbReference type="PANTHER" id="PTHR12526">
    <property type="entry name" value="GLYCOSYLTRANSFERASE"/>
    <property type="match status" value="1"/>
</dbReference>
<gene>
    <name evidence="3" type="ORF">DQ400_14455</name>
</gene>
<feature type="domain" description="Glycosyl transferase family 1" evidence="1">
    <location>
        <begin position="204"/>
        <end position="363"/>
    </location>
</feature>
<comment type="caution">
    <text evidence="3">The sequence shown here is derived from an EMBL/GenBank/DDBJ whole genome shotgun (WGS) entry which is preliminary data.</text>
</comment>
<keyword evidence="4" id="KW-1185">Reference proteome</keyword>
<dbReference type="Proteomes" id="UP000252204">
    <property type="component" value="Unassembled WGS sequence"/>
</dbReference>
<dbReference type="CDD" id="cd03808">
    <property type="entry name" value="GT4_CapM-like"/>
    <property type="match status" value="1"/>
</dbReference>
<sequence>MKFQGTKVKENIDVLFIAANARSLLHNRGRLIGSMKAQGLSVAALVPSYDYIEEVEKLDIPIEKYDLDRHSLNPFDFISQLSGLIRKVKHLAPKAVFCYSIKPIALGAVAARLSGVKYVFSLVTGLGYAYCADGLKPRLVRVASRFLYGIAAVVGDLFIFQNEDDKKELSKGWLFKLADVLGKKKIVVGGSGVDIEEYPYQPVPTEGFSFLCMARLIKEKGVIEYAEAAKEVKEDFPDTTFYLAGPIDENLVTAINRDTVTRWEKQHGITYLGQVSDVNKWIGSSTVFVLPSYREGTSRAILEAMSIGRPILTTNVPGCRGPVVNGVNGYLAEAKDVKTLKNLMIRMLNEKEQLQAMGLASRNRIKEVYEVEKVNANMLEAMNEYLAQ</sequence>
<dbReference type="GO" id="GO:0016757">
    <property type="term" value="F:glycosyltransferase activity"/>
    <property type="evidence" value="ECO:0007669"/>
    <property type="project" value="UniProtKB-ARBA"/>
</dbReference>
<keyword evidence="3" id="KW-0808">Transferase</keyword>
<evidence type="ECO:0000313" key="3">
    <source>
        <dbReference type="EMBL" id="RBI66249.1"/>
    </source>
</evidence>
<evidence type="ECO:0000259" key="1">
    <source>
        <dbReference type="Pfam" id="PF00534"/>
    </source>
</evidence>
<dbReference type="PANTHER" id="PTHR12526:SF638">
    <property type="entry name" value="SPORE COAT PROTEIN SA"/>
    <property type="match status" value="1"/>
</dbReference>
<dbReference type="Gene3D" id="3.40.50.2000">
    <property type="entry name" value="Glycogen Phosphorylase B"/>
    <property type="match status" value="2"/>
</dbReference>
<organism evidence="3 4">
    <name type="scientific">Vreelandella sulfidaeris</name>
    <dbReference type="NCBI Taxonomy" id="115553"/>
    <lineage>
        <taxon>Bacteria</taxon>
        <taxon>Pseudomonadati</taxon>
        <taxon>Pseudomonadota</taxon>
        <taxon>Gammaproteobacteria</taxon>
        <taxon>Oceanospirillales</taxon>
        <taxon>Halomonadaceae</taxon>
        <taxon>Vreelandella</taxon>
    </lineage>
</organism>
<reference evidence="4" key="1">
    <citation type="submission" date="2018-06" db="EMBL/GenBank/DDBJ databases">
        <title>Whole genome sequencing of four bacterial strains from South Shetland trench revealing bio-synthetic gene clusters.</title>
        <authorList>
            <person name="Abdel-Mageed W.M."/>
            <person name="Lehri B."/>
            <person name="Jarmusch S."/>
            <person name="Miranda K."/>
            <person name="Goodfellow M."/>
            <person name="Jaspars M."/>
            <person name="Karlyshev A.V."/>
        </authorList>
    </citation>
    <scope>NUCLEOTIDE SEQUENCE [LARGE SCALE GENOMIC DNA]</scope>
    <source>
        <strain evidence="4">SST4</strain>
    </source>
</reference>
<dbReference type="Pfam" id="PF00534">
    <property type="entry name" value="Glycos_transf_1"/>
    <property type="match status" value="1"/>
</dbReference>